<dbReference type="Proteomes" id="UP000688947">
    <property type="component" value="Unassembled WGS sequence"/>
</dbReference>
<protein>
    <submittedName>
        <fullName evidence="2">Uncharacterized protein</fullName>
    </submittedName>
</protein>
<dbReference type="AlphaFoldDB" id="A0A8T1UNP4"/>
<name>A0A8T1UNP4_9STRA</name>
<dbReference type="EMBL" id="JAENGZ010000154">
    <property type="protein sequence ID" value="KAG6967096.1"/>
    <property type="molecule type" value="Genomic_DNA"/>
</dbReference>
<reference evidence="2" key="1">
    <citation type="submission" date="2021-01" db="EMBL/GenBank/DDBJ databases">
        <title>Phytophthora aleatoria, a newly-described species from Pinus radiata is distinct from Phytophthora cactorum isolates based on comparative genomics.</title>
        <authorList>
            <person name="Mcdougal R."/>
            <person name="Panda P."/>
            <person name="Williams N."/>
            <person name="Studholme D.J."/>
        </authorList>
    </citation>
    <scope>NUCLEOTIDE SEQUENCE</scope>
    <source>
        <strain evidence="2">NZFS 3830</strain>
    </source>
</reference>
<evidence type="ECO:0000313" key="2">
    <source>
        <dbReference type="EMBL" id="KAG6967096.1"/>
    </source>
</evidence>
<dbReference type="OrthoDB" id="128539at2759"/>
<organism evidence="2 3">
    <name type="scientific">Phytophthora cactorum</name>
    <dbReference type="NCBI Taxonomy" id="29920"/>
    <lineage>
        <taxon>Eukaryota</taxon>
        <taxon>Sar</taxon>
        <taxon>Stramenopiles</taxon>
        <taxon>Oomycota</taxon>
        <taxon>Peronosporomycetes</taxon>
        <taxon>Peronosporales</taxon>
        <taxon>Peronosporaceae</taxon>
        <taxon>Phytophthora</taxon>
    </lineage>
</organism>
<feature type="compositionally biased region" description="Polar residues" evidence="1">
    <location>
        <begin position="8"/>
        <end position="18"/>
    </location>
</feature>
<comment type="caution">
    <text evidence="2">The sequence shown here is derived from an EMBL/GenBank/DDBJ whole genome shotgun (WGS) entry which is preliminary data.</text>
</comment>
<gene>
    <name evidence="2" type="ORF">JG687_00004465</name>
</gene>
<sequence length="221" mass="24041">MTRKSAKRTQSLSGVATSTHKRPRVLPGGSSADTVRADDNAQHPTACNYTLSSSITLTNSLKLVEVVPASCPAHPAALGAIVKRPASISEKVVTGDCSNTQLLDEIDDILSSPSENESAPLVGFGWSETDFSAPETSNVGARPNRVSNWTVKHPGKVIPPTSNDYESWTVMQLRKECTERKLQLTRTTSKQDQIRHLWSYDVTKRSVQATVDEENLLDPGL</sequence>
<evidence type="ECO:0000256" key="1">
    <source>
        <dbReference type="SAM" id="MobiDB-lite"/>
    </source>
</evidence>
<accession>A0A8T1UNP4</accession>
<evidence type="ECO:0000313" key="3">
    <source>
        <dbReference type="Proteomes" id="UP000688947"/>
    </source>
</evidence>
<proteinExistence type="predicted"/>
<feature type="region of interest" description="Disordered" evidence="1">
    <location>
        <begin position="1"/>
        <end position="39"/>
    </location>
</feature>